<evidence type="ECO:0000259" key="1">
    <source>
        <dbReference type="Pfam" id="PF00534"/>
    </source>
</evidence>
<dbReference type="Pfam" id="PF13439">
    <property type="entry name" value="Glyco_transf_4"/>
    <property type="match status" value="1"/>
</dbReference>
<reference evidence="3 4" key="1">
    <citation type="journal article" date="2013" name="PLoS ONE">
        <title>Genomic analysis of Melioribacter roseus, facultatively anaerobic organotrophic bacterium representing a novel deep lineage within Bacteriodetes/Chlorobi group.</title>
        <authorList>
            <person name="Kadnikov V.V."/>
            <person name="Mardanov A.V."/>
            <person name="Podosokorskaya O.A."/>
            <person name="Gavrilov S.N."/>
            <person name="Kublanov I.V."/>
            <person name="Beletsky A.V."/>
            <person name="Bonch-Osmolovskaya E.A."/>
            <person name="Ravin N.V."/>
        </authorList>
    </citation>
    <scope>NUCLEOTIDE SEQUENCE [LARGE SCALE GENOMIC DNA]</scope>
    <source>
        <strain evidence="4">JCM 17771 / P3M-2</strain>
    </source>
</reference>
<name>I6ZTB8_MELRP</name>
<dbReference type="InterPro" id="IPR028098">
    <property type="entry name" value="Glyco_trans_4-like_N"/>
</dbReference>
<evidence type="ECO:0000313" key="3">
    <source>
        <dbReference type="EMBL" id="AFN75289.1"/>
    </source>
</evidence>
<proteinExistence type="predicted"/>
<dbReference type="EMBL" id="CP003557">
    <property type="protein sequence ID" value="AFN75289.1"/>
    <property type="molecule type" value="Genomic_DNA"/>
</dbReference>
<dbReference type="Pfam" id="PF00534">
    <property type="entry name" value="Glycos_transf_1"/>
    <property type="match status" value="1"/>
</dbReference>
<dbReference type="PANTHER" id="PTHR45947">
    <property type="entry name" value="SULFOQUINOVOSYL TRANSFERASE SQD2"/>
    <property type="match status" value="1"/>
</dbReference>
<dbReference type="SUPFAM" id="SSF53756">
    <property type="entry name" value="UDP-Glycosyltransferase/glycogen phosphorylase"/>
    <property type="match status" value="1"/>
</dbReference>
<dbReference type="InterPro" id="IPR050194">
    <property type="entry name" value="Glycosyltransferase_grp1"/>
</dbReference>
<dbReference type="Proteomes" id="UP000009011">
    <property type="component" value="Chromosome"/>
</dbReference>
<dbReference type="AlphaFoldDB" id="I6ZTB8"/>
<dbReference type="HOGENOM" id="CLU_780340_0_0_10"/>
<dbReference type="OrthoDB" id="7560678at2"/>
<dbReference type="Gene3D" id="3.40.50.2000">
    <property type="entry name" value="Glycogen Phosphorylase B"/>
    <property type="match status" value="2"/>
</dbReference>
<dbReference type="STRING" id="1191523.MROS_2058"/>
<feature type="domain" description="Glycosyl transferase family 1" evidence="1">
    <location>
        <begin position="180"/>
        <end position="331"/>
    </location>
</feature>
<evidence type="ECO:0008006" key="5">
    <source>
        <dbReference type="Google" id="ProtNLM"/>
    </source>
</evidence>
<accession>I6ZTB8</accession>
<protein>
    <recommendedName>
        <fullName evidence="5">Glycosyltransferase</fullName>
    </recommendedName>
</protein>
<dbReference type="RefSeq" id="WP_014856721.1">
    <property type="nucleotide sequence ID" value="NC_018178.1"/>
</dbReference>
<evidence type="ECO:0000313" key="4">
    <source>
        <dbReference type="Proteomes" id="UP000009011"/>
    </source>
</evidence>
<dbReference type="GO" id="GO:0016757">
    <property type="term" value="F:glycosyltransferase activity"/>
    <property type="evidence" value="ECO:0007669"/>
    <property type="project" value="InterPro"/>
</dbReference>
<sequence>MRVCFIGRYYHEYITAPIKYSRALRSYVNADDVETIFITYFFDCRNFLKKLLGNEILERGVVKCGILRIVLKLLKCKIELVHFTTLERFEIPLFIISKLMGVKVISTLHGLFYAETEYDKTYGRLKDLLLERIAVRFSDLLLIYSQYQAERLTGKYKIRRAKIRFIYNGVESASRIDEKQIFEDALRILFYKGFGDNDRGLNQLIGMLEGIRGAQLLLRALGGAERRTVQKTKNLIIVYESFIQGKELNDLFKETHVVIKMPFFETFSTFTLEAMSYGVTPVVPDFIGVSRYITNGKNGLKYHADRLNELREIIKKIADGNYNLNELSANAADTARRLTWENMAAQTKEFYEEII</sequence>
<dbReference type="CDD" id="cd03801">
    <property type="entry name" value="GT4_PimA-like"/>
    <property type="match status" value="1"/>
</dbReference>
<evidence type="ECO:0000259" key="2">
    <source>
        <dbReference type="Pfam" id="PF13439"/>
    </source>
</evidence>
<keyword evidence="4" id="KW-1185">Reference proteome</keyword>
<dbReference type="eggNOG" id="COG0438">
    <property type="taxonomic scope" value="Bacteria"/>
</dbReference>
<organism evidence="3 4">
    <name type="scientific">Melioribacter roseus (strain DSM 23840 / JCM 17771 / VKM B-2668 / P3M-2)</name>
    <dbReference type="NCBI Taxonomy" id="1191523"/>
    <lineage>
        <taxon>Bacteria</taxon>
        <taxon>Pseudomonadati</taxon>
        <taxon>Ignavibacteriota</taxon>
        <taxon>Ignavibacteria</taxon>
        <taxon>Ignavibacteriales</taxon>
        <taxon>Melioribacteraceae</taxon>
        <taxon>Melioribacter</taxon>
    </lineage>
</organism>
<dbReference type="KEGG" id="mro:MROS_2058"/>
<dbReference type="PANTHER" id="PTHR45947:SF3">
    <property type="entry name" value="SULFOQUINOVOSYL TRANSFERASE SQD2"/>
    <property type="match status" value="1"/>
</dbReference>
<feature type="domain" description="Glycosyltransferase subfamily 4-like N-terminal" evidence="2">
    <location>
        <begin position="68"/>
        <end position="171"/>
    </location>
</feature>
<gene>
    <name evidence="3" type="ordered locus">MROS_2058</name>
</gene>
<dbReference type="InterPro" id="IPR001296">
    <property type="entry name" value="Glyco_trans_1"/>
</dbReference>